<feature type="transmembrane region" description="Helical" evidence="2">
    <location>
        <begin position="66"/>
        <end position="90"/>
    </location>
</feature>
<protein>
    <submittedName>
        <fullName evidence="3">Uncharacterized protein</fullName>
    </submittedName>
</protein>
<dbReference type="PANTHER" id="PTHR35895:SF1">
    <property type="entry name" value="LIPID-BINDING SERUM GLYCOPROTEIN C-TERMINAL DOMAIN-CONTAINING PROTEIN"/>
    <property type="match status" value="1"/>
</dbReference>
<keyword evidence="2" id="KW-0812">Transmembrane</keyword>
<keyword evidence="4" id="KW-1185">Reference proteome</keyword>
<dbReference type="InterPro" id="IPR022185">
    <property type="entry name" value="DUF3712"/>
</dbReference>
<keyword evidence="2" id="KW-1133">Transmembrane helix</keyword>
<sequence>MSYDPLSQEGAVRRRVAPSVAGSDDPSIPYDTQGLQNVYHQPGQPIGFFAARGTPYQKKFISKKLMLFNIFIAPVGLIIALVLICLPILYGVANHTLAVSVMHVYSSNITSPTEDTFTLTLEGQVKKAGVFPAQLYFRDPIYVKWVTPPPELREVVLGNFTLDRIGVAAGHGRIKQITTFHVMDVEAFGQFSEYLITQKSFTWRMECANVHIEAFNFLPTWSNLKLTKDIVLNGFNNFEDIKILDFQLPSADPDGGISFYATTQLRNPSPFGIQLGRLGVNLSTAAGTFLGSAFSPDVNVTPGINIVNLYGRLQPYFDNSTALDDIGQVMTKYINHEIADTFAVGVYAQSPTGELPSWLLRSVRAMVLSVPLQSPEPINTIKAITIGTFNLTFNKDSPYEPVASSDTLSGEVWLPFGIPLTIVSTQNRITISSEDGSQPYISVDGAYSPAATDLRLVAPGQTAGTLYLTLKDSPMAPVNQTNEAKTAIQQFTKEFTFSGPVRKLFRGEARALSDTPVGRILLDGIKFDVVSGLLGLQGLVSKPTIIQGVDVVGGTANGIQLSVNTTLYNPSNVNVGAGDVTLLLVNNDVIGNVVMRDLNLVIGENNITTESTFTPSASPYGYETLNRFVSGLDTDLMISGYEGSTEITSLSTAFAALRVNTTLPGLRKNLVSQASLVVANTTGITNDVAYSKVSVENPFTSDLQITHIRANITSHGLFIAQVDTDLDFTAKGKTTSTSDLLPLHLNLYPPDLFGLLRALAIQAGEEVERLDAMIALGGYTLSGTTPQTRRKRSELMRRAMFDNFDLPSYVKKAFSVATVNLDTIGTSKVGDYQTDISFVQRNVNLTIDDSIELLLPVLAKPIVQKIVDGAILGIDSVLIIDPQAQSFRTRMKGSITNAGPFNAVIKFPNGLQVSWNGKVLGQIAMPDITLKADVGATLDLEAQFAVSNVDDLTEFTKFMVTNPSFVWTIDAENASVSAIGITVSGVSMSKNVILTGMNNLKNAVTINSYDLPYNDPAGGIHLTANAVVINPSQIGVQLSRFGTSVYSNNTNLGPTSAQSGFTMQPLSNTSIPLAGRLVHQDSDEGLAVLSQIFTDVVHGQSIPVTIKGLYAGPSEVTWLNEGIKALTTNASLPAMHFTVLQSISMNQLTLDFTQQSFWWAPPSSTSNTRAAFAMPFAFPLDIQRTGGEFIAKYKNDDVAALKVPWSPATTDVEKRIMTIRFSNVPMAAYSSKHSQFSQFLADTTRQRNISFGLHGNANAKANTAAGLVTISDIPFSVDTSLPGLQNLAARQVTVSDLDVYHGYKSYLVIKLNAYLYNPSTITIKVGDVSFPMYFDNHQIGTANIYGLVLTPGTNKVPTDAHYAPQGAANTAAGKRMLENYVQGITSDAAIIGSTSATDVESLKEAFSGLNLPTQIPPLKQLLIPQAYLTVPKNVAATFRALTSFQLRNPFTASVNLIKVNAKVTYQGIYVGKIEENLSGNPISAGGHKTITSRTLPLQMNRDLKQLARFVLTLAQNTNTNLGPLREQLNILINMANTETTIRAKPDDNPPNCHSGQQFDVLGAVLAALKNLQVTLNIESTVKIDDYQTDLDFVQQPVPIQSDRTALYLVGVVGKPLVQRIVDGAVLAFDVANISKVTNNGMHLRMSGRLLDAGPFDAYISFPNGVDVIWQGTKMAEIKLPPICASANSGVPNLVTTGDLTITNKNKFTQFAKYLLHNEDFTWTISSNKVRVQALETIFDDVKLTKQVSFKAFNNLPGVAITYFDIPGQTSNSLKIKTTTTIPSPATLGIDLETAKFQIYAYNGYQGWAQSNNLFLAPASVTSSSLTGEITKRTSNQQTEATGKLFSLYLQGKNQTLTITGDSVTTRENGNKPVDWLSEAFRTLSLKVVLPGKIYKIVYSITVQDLRVEFTKPSHTWAPNSGSNQTIAVFANPLRFELQPIRTGFDIYFAYGGVDAARVQLGLTRVSAGTSSGPNDFQTMSVGFKNVPLQAVNHAAFSNMLDQVTNQQRARIGIHGGANLIAKLVIGNIPINGVPLSVNTSLAGLNALNGKADIYKTADVIDTSATQLDATASMRLTNPSNITLVTSRLSLPLVYKELVVARAVLTDFTLVPGVSTLEGMAYLSVPESSRNDSRYMELFQRIAQPQLWKYPEVLPYYTDVTVDGSASSDPPLTPYASLVQAVSKLKLSGSLPGVGKNLLESLDILIDVLQNFSGPGGLPYGFLYIHFANWLPQKLDLRQINVDAFRTAEQYDPTNHADRYATFTSNQDDCVVPAARSTGVDPGKLVYGPIPNILLPKGVIGSIPILLEPCDPWNLVHAYLGEKSKHYFLPGLKYVQNHVPTTYSISIGTNVVLNITDTVDFVGDLVKVISGLDSSQKKKVSGDIQNLGLDQIGDLINRGFRGAICALEDLPFSFIHTADCSSDSTAAKTSNNSSGGSGSSSSGSGSGSSRSSSGSSRSSSGGSRSSSAGGRSSTSQASSSSSSDGGFFGLGNIFG</sequence>
<feature type="region of interest" description="Disordered" evidence="1">
    <location>
        <begin position="2424"/>
        <end position="2494"/>
    </location>
</feature>
<dbReference type="GO" id="GO:0000329">
    <property type="term" value="C:fungal-type vacuole membrane"/>
    <property type="evidence" value="ECO:0007669"/>
    <property type="project" value="InterPro"/>
</dbReference>
<accession>A0AAF0EP41</accession>
<reference evidence="3" key="1">
    <citation type="submission" date="2023-03" db="EMBL/GenBank/DDBJ databases">
        <title>Mating type loci evolution in Malassezia.</title>
        <authorList>
            <person name="Coelho M.A."/>
        </authorList>
    </citation>
    <scope>NUCLEOTIDE SEQUENCE</scope>
    <source>
        <strain evidence="3">CBS 11721</strain>
    </source>
</reference>
<organism evidence="3 4">
    <name type="scientific">Malassezia cuniculi</name>
    <dbReference type="NCBI Taxonomy" id="948313"/>
    <lineage>
        <taxon>Eukaryota</taxon>
        <taxon>Fungi</taxon>
        <taxon>Dikarya</taxon>
        <taxon>Basidiomycota</taxon>
        <taxon>Ustilaginomycotina</taxon>
        <taxon>Malasseziomycetes</taxon>
        <taxon>Malasseziales</taxon>
        <taxon>Malasseziaceae</taxon>
        <taxon>Malassezia</taxon>
    </lineage>
</organism>
<dbReference type="Proteomes" id="UP001219933">
    <property type="component" value="Chromosome 2"/>
</dbReference>
<dbReference type="InterPro" id="IPR046368">
    <property type="entry name" value="Tag1"/>
</dbReference>
<dbReference type="PANTHER" id="PTHR35895">
    <property type="entry name" value="CHROMOSOME 16, WHOLE GENOME SHOTGUN SEQUENCE"/>
    <property type="match status" value="1"/>
</dbReference>
<gene>
    <name evidence="3" type="ORF">MCUN1_001085</name>
</gene>
<evidence type="ECO:0000256" key="1">
    <source>
        <dbReference type="SAM" id="MobiDB-lite"/>
    </source>
</evidence>
<evidence type="ECO:0000313" key="3">
    <source>
        <dbReference type="EMBL" id="WFD34248.1"/>
    </source>
</evidence>
<proteinExistence type="predicted"/>
<dbReference type="Pfam" id="PF12505">
    <property type="entry name" value="DUF3712"/>
    <property type="match status" value="6"/>
</dbReference>
<keyword evidence="2" id="KW-0472">Membrane</keyword>
<evidence type="ECO:0000256" key="2">
    <source>
        <dbReference type="SAM" id="Phobius"/>
    </source>
</evidence>
<feature type="compositionally biased region" description="Gly residues" evidence="1">
    <location>
        <begin position="2485"/>
        <end position="2494"/>
    </location>
</feature>
<feature type="compositionally biased region" description="Low complexity" evidence="1">
    <location>
        <begin position="2438"/>
        <end position="2484"/>
    </location>
</feature>
<dbReference type="EMBL" id="CP119878">
    <property type="protein sequence ID" value="WFD34248.1"/>
    <property type="molecule type" value="Genomic_DNA"/>
</dbReference>
<feature type="region of interest" description="Disordered" evidence="1">
    <location>
        <begin position="1"/>
        <end position="28"/>
    </location>
</feature>
<name>A0AAF0EP41_9BASI</name>
<evidence type="ECO:0000313" key="4">
    <source>
        <dbReference type="Proteomes" id="UP001219933"/>
    </source>
</evidence>